<keyword evidence="10" id="KW-0407">Ion channel</keyword>
<evidence type="ECO:0000256" key="11">
    <source>
        <dbReference type="SAM" id="Phobius"/>
    </source>
</evidence>
<feature type="domain" description="Potassium channel" evidence="12">
    <location>
        <begin position="99"/>
        <end position="149"/>
    </location>
</feature>
<dbReference type="SUPFAM" id="SSF81324">
    <property type="entry name" value="Voltage-gated potassium channels"/>
    <property type="match status" value="1"/>
</dbReference>
<evidence type="ECO:0000259" key="12">
    <source>
        <dbReference type="Pfam" id="PF07885"/>
    </source>
</evidence>
<evidence type="ECO:0000256" key="7">
    <source>
        <dbReference type="ARBA" id="ARBA00022989"/>
    </source>
</evidence>
<comment type="subcellular location">
    <subcellularLocation>
        <location evidence="1">Membrane</location>
        <topology evidence="1">Multi-pass membrane protein</topology>
    </subcellularLocation>
</comment>
<protein>
    <recommendedName>
        <fullName evidence="12">Potassium channel domain-containing protein</fullName>
    </recommendedName>
</protein>
<dbReference type="InterPro" id="IPR013099">
    <property type="entry name" value="K_chnl_dom"/>
</dbReference>
<sequence>MIIFAPVSVMIFLYMAVIMPEKDGCVPMIWPQWIEAILTLFFLLSVTWSQYGNVQTKRAQLVWYAGVCVLLVAGALQTTQEWGSRAPLTTGRPANPSLNRSFWDYVYYSVITVSTVGFGDMSPSTTIARIAVIIAIIIIISVFATGCPALLEMLQQWSWHRAGALPPYTTHDRILVVGGEQVLLYHLMEALSRFRNRPQVLTLPGDDPQYNKATTELGVYVTLTNGLMAHALTAKGAASILANIIAVPAVSSLTRSRCKDRCLEKNHNACDDFLRQEYLDSLKQILLLDAEDYPE</sequence>
<evidence type="ECO:0000256" key="1">
    <source>
        <dbReference type="ARBA" id="ARBA00004141"/>
    </source>
</evidence>
<comment type="caution">
    <text evidence="13">The sequence shown here is derived from an EMBL/GenBank/DDBJ whole genome shotgun (WGS) entry which is preliminary data.</text>
</comment>
<evidence type="ECO:0000256" key="9">
    <source>
        <dbReference type="ARBA" id="ARBA00023136"/>
    </source>
</evidence>
<evidence type="ECO:0000256" key="10">
    <source>
        <dbReference type="ARBA" id="ARBA00023303"/>
    </source>
</evidence>
<dbReference type="PANTHER" id="PTHR10027">
    <property type="entry name" value="CALCIUM-ACTIVATED POTASSIUM CHANNEL ALPHA CHAIN"/>
    <property type="match status" value="1"/>
</dbReference>
<keyword evidence="8" id="KW-0406">Ion transport</keyword>
<keyword evidence="5" id="KW-0631">Potassium channel</keyword>
<keyword evidence="4 11" id="KW-0812">Transmembrane</keyword>
<evidence type="ECO:0000256" key="5">
    <source>
        <dbReference type="ARBA" id="ARBA00022826"/>
    </source>
</evidence>
<keyword evidence="7 11" id="KW-1133">Transmembrane helix</keyword>
<evidence type="ECO:0000256" key="3">
    <source>
        <dbReference type="ARBA" id="ARBA00022538"/>
    </source>
</evidence>
<feature type="transmembrane region" description="Helical" evidence="11">
    <location>
        <begin position="61"/>
        <end position="79"/>
    </location>
</feature>
<keyword evidence="6" id="KW-0630">Potassium</keyword>
<evidence type="ECO:0000256" key="6">
    <source>
        <dbReference type="ARBA" id="ARBA00022958"/>
    </source>
</evidence>
<proteinExistence type="predicted"/>
<reference evidence="13" key="1">
    <citation type="submission" date="2023-11" db="EMBL/GenBank/DDBJ databases">
        <title>Genome assemblies of two species of porcelain crab, Petrolisthes cinctipes and Petrolisthes manimaculis (Anomura: Porcellanidae).</title>
        <authorList>
            <person name="Angst P."/>
        </authorList>
    </citation>
    <scope>NUCLEOTIDE SEQUENCE</scope>
    <source>
        <strain evidence="13">PB745_02</strain>
        <tissue evidence="13">Gill</tissue>
    </source>
</reference>
<feature type="transmembrane region" description="Helical" evidence="11">
    <location>
        <begin position="30"/>
        <end position="49"/>
    </location>
</feature>
<keyword evidence="9 11" id="KW-0472">Membrane</keyword>
<name>A0AAE1NEH7_9EUCA</name>
<keyword evidence="14" id="KW-1185">Reference proteome</keyword>
<keyword evidence="3" id="KW-0633">Potassium transport</keyword>
<gene>
    <name evidence="13" type="ORF">Pmani_038389</name>
</gene>
<dbReference type="Proteomes" id="UP001292094">
    <property type="component" value="Unassembled WGS sequence"/>
</dbReference>
<dbReference type="GO" id="GO:0005267">
    <property type="term" value="F:potassium channel activity"/>
    <property type="evidence" value="ECO:0007669"/>
    <property type="project" value="UniProtKB-KW"/>
</dbReference>
<dbReference type="AlphaFoldDB" id="A0AAE1NEH7"/>
<organism evidence="13 14">
    <name type="scientific">Petrolisthes manimaculis</name>
    <dbReference type="NCBI Taxonomy" id="1843537"/>
    <lineage>
        <taxon>Eukaryota</taxon>
        <taxon>Metazoa</taxon>
        <taxon>Ecdysozoa</taxon>
        <taxon>Arthropoda</taxon>
        <taxon>Crustacea</taxon>
        <taxon>Multicrustacea</taxon>
        <taxon>Malacostraca</taxon>
        <taxon>Eumalacostraca</taxon>
        <taxon>Eucarida</taxon>
        <taxon>Decapoda</taxon>
        <taxon>Pleocyemata</taxon>
        <taxon>Anomura</taxon>
        <taxon>Galatheoidea</taxon>
        <taxon>Porcellanidae</taxon>
        <taxon>Petrolisthes</taxon>
    </lineage>
</organism>
<dbReference type="PANTHER" id="PTHR10027:SF10">
    <property type="entry name" value="SLOWPOKE 2, ISOFORM D"/>
    <property type="match status" value="1"/>
</dbReference>
<dbReference type="Pfam" id="PF07885">
    <property type="entry name" value="Ion_trans_2"/>
    <property type="match status" value="1"/>
</dbReference>
<evidence type="ECO:0000256" key="2">
    <source>
        <dbReference type="ARBA" id="ARBA00022448"/>
    </source>
</evidence>
<dbReference type="EMBL" id="JAWZYT010006231">
    <property type="protein sequence ID" value="KAK4288585.1"/>
    <property type="molecule type" value="Genomic_DNA"/>
</dbReference>
<dbReference type="InterPro" id="IPR047871">
    <property type="entry name" value="K_chnl_Slo-like"/>
</dbReference>
<evidence type="ECO:0000313" key="13">
    <source>
        <dbReference type="EMBL" id="KAK4288585.1"/>
    </source>
</evidence>
<evidence type="ECO:0000256" key="8">
    <source>
        <dbReference type="ARBA" id="ARBA00023065"/>
    </source>
</evidence>
<dbReference type="GO" id="GO:0016020">
    <property type="term" value="C:membrane"/>
    <property type="evidence" value="ECO:0007669"/>
    <property type="project" value="UniProtKB-SubCell"/>
</dbReference>
<evidence type="ECO:0000256" key="4">
    <source>
        <dbReference type="ARBA" id="ARBA00022692"/>
    </source>
</evidence>
<feature type="transmembrane region" description="Helical" evidence="11">
    <location>
        <begin position="127"/>
        <end position="151"/>
    </location>
</feature>
<accession>A0AAE1NEH7</accession>
<dbReference type="Gene3D" id="1.10.287.70">
    <property type="match status" value="1"/>
</dbReference>
<keyword evidence="2" id="KW-0813">Transport</keyword>
<evidence type="ECO:0000313" key="14">
    <source>
        <dbReference type="Proteomes" id="UP001292094"/>
    </source>
</evidence>